<sequence length="489" mass="55889">MDDFTFGSHRLVHLDLKGAPPRVAYFEKLFPYLRTWGATGLLLEWEDTFPYNRELSCIGSNGPRSLGCGYTAQEALQILQIAGDCGLAVVPLVQTFGHLEFVLKHDEWRSLREVENFPSSICPSNPATLPLVKSLVTQIISFHPDIQYIHIGGDEIWHLGLCSLCSKRASLSKHGKSTLYLEHVLATAQYIKEMRPCLKIIIWDDMLRSTDLQVLNEYYFGKYVEPMIWHYNSRETFSLPQDLWTKYNAVFPNIWAATAFKGATGSARQIPLMSHHVSNHERWLEELGTHGNKINEFRGTALTGWSRYDHYATMCELLPTAIPSLALCLRVWLHGYTEQTHMQVAKSLGYIDHPMCISPERPAPIPTNLSYPGWQLSGGIEWFLNFKIKFDGMINSDQILTWMNPWQVANNYTNPMQLESLIPALTDLLLELTSLESYLKVQMEAIFFPPTIDEWAGTHLEPMKNKLFELKQIADNQIKINSRGQMILP</sequence>
<dbReference type="KEGG" id="fas:105263819"/>
<dbReference type="CDD" id="cd06565">
    <property type="entry name" value="GH20_GcnA-like"/>
    <property type="match status" value="1"/>
</dbReference>
<accession>A0A9R1SWS0</accession>
<name>A0A9R1SWS0_9HYME</name>
<dbReference type="InterPro" id="IPR017853">
    <property type="entry name" value="GH"/>
</dbReference>
<dbReference type="SUPFAM" id="SSF51445">
    <property type="entry name" value="(Trans)glycosidases"/>
    <property type="match status" value="1"/>
</dbReference>
<dbReference type="InterPro" id="IPR015883">
    <property type="entry name" value="Glyco_hydro_20_cat"/>
</dbReference>
<comment type="catalytic activity">
    <reaction evidence="1">
        <text>Hydrolysis of terminal non-reducing N-acetyl-D-hexosamine residues in N-acetyl-beta-D-hexosaminides.</text>
        <dbReference type="EC" id="3.2.1.52"/>
    </reaction>
</comment>
<comment type="similarity">
    <text evidence="2">Belongs to the glycosyl hydrolase 20 family.</text>
</comment>
<evidence type="ECO:0000313" key="7">
    <source>
        <dbReference type="RefSeq" id="XP_011298585.1"/>
    </source>
</evidence>
<gene>
    <name evidence="7" type="primary">LOC105263819</name>
</gene>
<dbReference type="PANTHER" id="PTHR21040">
    <property type="entry name" value="BCDNA.GH04120"/>
    <property type="match status" value="1"/>
</dbReference>
<evidence type="ECO:0000256" key="4">
    <source>
        <dbReference type="ARBA" id="ARBA00022801"/>
    </source>
</evidence>
<dbReference type="GeneID" id="105263819"/>
<dbReference type="Gene3D" id="3.20.20.80">
    <property type="entry name" value="Glycosidases"/>
    <property type="match status" value="1"/>
</dbReference>
<evidence type="ECO:0000256" key="2">
    <source>
        <dbReference type="ARBA" id="ARBA00006285"/>
    </source>
</evidence>
<organism evidence="6 7">
    <name type="scientific">Fopius arisanus</name>
    <dbReference type="NCBI Taxonomy" id="64838"/>
    <lineage>
        <taxon>Eukaryota</taxon>
        <taxon>Metazoa</taxon>
        <taxon>Ecdysozoa</taxon>
        <taxon>Arthropoda</taxon>
        <taxon>Hexapoda</taxon>
        <taxon>Insecta</taxon>
        <taxon>Pterygota</taxon>
        <taxon>Neoptera</taxon>
        <taxon>Endopterygota</taxon>
        <taxon>Hymenoptera</taxon>
        <taxon>Apocrita</taxon>
        <taxon>Ichneumonoidea</taxon>
        <taxon>Braconidae</taxon>
        <taxon>Opiinae</taxon>
        <taxon>Fopius</taxon>
    </lineage>
</organism>
<proteinExistence type="inferred from homology"/>
<evidence type="ECO:0000256" key="1">
    <source>
        <dbReference type="ARBA" id="ARBA00001231"/>
    </source>
</evidence>
<dbReference type="GO" id="GO:0004563">
    <property type="term" value="F:beta-N-acetylhexosaminidase activity"/>
    <property type="evidence" value="ECO:0007669"/>
    <property type="project" value="UniProtKB-EC"/>
</dbReference>
<evidence type="ECO:0000256" key="3">
    <source>
        <dbReference type="ARBA" id="ARBA00012663"/>
    </source>
</evidence>
<feature type="domain" description="Glycoside hydrolase family 20 catalytic" evidence="5">
    <location>
        <begin position="66"/>
        <end position="218"/>
    </location>
</feature>
<dbReference type="OrthoDB" id="47475at2759"/>
<dbReference type="Pfam" id="PF00728">
    <property type="entry name" value="Glyco_hydro_20"/>
    <property type="match status" value="1"/>
</dbReference>
<dbReference type="RefSeq" id="XP_011298585.1">
    <property type="nucleotide sequence ID" value="XM_011300283.1"/>
</dbReference>
<protein>
    <recommendedName>
        <fullName evidence="3">beta-N-acetylhexosaminidase</fullName>
        <ecNumber evidence="3">3.2.1.52</ecNumber>
    </recommendedName>
</protein>
<dbReference type="GO" id="GO:0005975">
    <property type="term" value="P:carbohydrate metabolic process"/>
    <property type="evidence" value="ECO:0007669"/>
    <property type="project" value="InterPro"/>
</dbReference>
<reference evidence="7" key="1">
    <citation type="submission" date="2025-08" db="UniProtKB">
        <authorList>
            <consortium name="RefSeq"/>
        </authorList>
    </citation>
    <scope>IDENTIFICATION</scope>
</reference>
<evidence type="ECO:0000259" key="5">
    <source>
        <dbReference type="Pfam" id="PF00728"/>
    </source>
</evidence>
<evidence type="ECO:0000313" key="6">
    <source>
        <dbReference type="Proteomes" id="UP000694866"/>
    </source>
</evidence>
<dbReference type="Proteomes" id="UP000694866">
    <property type="component" value="Unplaced"/>
</dbReference>
<dbReference type="AlphaFoldDB" id="A0A9R1SWS0"/>
<dbReference type="PANTHER" id="PTHR21040:SF8">
    <property type="entry name" value="BCDNA.GH04120"/>
    <property type="match status" value="1"/>
</dbReference>
<dbReference type="InterPro" id="IPR038901">
    <property type="entry name" value="HEXDC-like"/>
</dbReference>
<keyword evidence="6" id="KW-1185">Reference proteome</keyword>
<dbReference type="EC" id="3.2.1.52" evidence="3"/>
<keyword evidence="4" id="KW-0378">Hydrolase</keyword>